<dbReference type="STRING" id="440514.SAMN04488010_2284"/>
<name>A0A1I6J4Z0_9FLAO</name>
<reference evidence="2" key="1">
    <citation type="submission" date="2016-10" db="EMBL/GenBank/DDBJ databases">
        <authorList>
            <person name="Varghese N."/>
            <person name="Submissions S."/>
        </authorList>
    </citation>
    <scope>NUCLEOTIDE SEQUENCE [LARGE SCALE GENOMIC DNA]</scope>
    <source>
        <strain evidence="2">DSM 19891</strain>
    </source>
</reference>
<dbReference type="Proteomes" id="UP000199462">
    <property type="component" value="Unassembled WGS sequence"/>
</dbReference>
<dbReference type="AlphaFoldDB" id="A0A1I6J4Z0"/>
<gene>
    <name evidence="1" type="ORF">SAMN04488010_2284</name>
</gene>
<protein>
    <submittedName>
        <fullName evidence="1">Uncharacterized protein</fullName>
    </submittedName>
</protein>
<evidence type="ECO:0000313" key="1">
    <source>
        <dbReference type="EMBL" id="SFR73941.1"/>
    </source>
</evidence>
<evidence type="ECO:0000313" key="2">
    <source>
        <dbReference type="Proteomes" id="UP000199462"/>
    </source>
</evidence>
<dbReference type="EMBL" id="FOYX01000002">
    <property type="protein sequence ID" value="SFR73941.1"/>
    <property type="molecule type" value="Genomic_DNA"/>
</dbReference>
<keyword evidence="2" id="KW-1185">Reference proteome</keyword>
<sequence>MEHINNISNSVNFSFFNTAIDRSQSQLLSFGYQVVFMKSKIKKRMKILTKIFFFNF</sequence>
<organism evidence="1 2">
    <name type="scientific">Maribacter stanieri</name>
    <dbReference type="NCBI Taxonomy" id="440514"/>
    <lineage>
        <taxon>Bacteria</taxon>
        <taxon>Pseudomonadati</taxon>
        <taxon>Bacteroidota</taxon>
        <taxon>Flavobacteriia</taxon>
        <taxon>Flavobacteriales</taxon>
        <taxon>Flavobacteriaceae</taxon>
        <taxon>Maribacter</taxon>
    </lineage>
</organism>
<accession>A0A1I6J4Z0</accession>
<proteinExistence type="predicted"/>